<comment type="catalytic activity">
    <reaction evidence="1 7 8">
        <text>Thiol-dependent hydrolysis of ester, thioester, amide, peptide and isopeptide bonds formed by the C-terminal Gly of ubiquitin (a 76-residue protein attached to proteins as an intracellular targeting signal).</text>
        <dbReference type="EC" id="3.4.19.12"/>
    </reaction>
</comment>
<dbReference type="PROSITE" id="PS52048">
    <property type="entry name" value="UCH_DOMAIN"/>
    <property type="match status" value="1"/>
</dbReference>
<dbReference type="GO" id="GO:0005737">
    <property type="term" value="C:cytoplasm"/>
    <property type="evidence" value="ECO:0007669"/>
    <property type="project" value="TreeGrafter"/>
</dbReference>
<keyword evidence="6 7" id="KW-0788">Thiol protease</keyword>
<feature type="domain" description="UCH catalytic" evidence="9">
    <location>
        <begin position="11"/>
        <end position="239"/>
    </location>
</feature>
<evidence type="ECO:0000256" key="4">
    <source>
        <dbReference type="ARBA" id="ARBA00022786"/>
    </source>
</evidence>
<evidence type="ECO:0000313" key="11">
    <source>
        <dbReference type="Proteomes" id="UP000799444"/>
    </source>
</evidence>
<dbReference type="Proteomes" id="UP000799444">
    <property type="component" value="Unassembled WGS sequence"/>
</dbReference>
<reference evidence="10" key="1">
    <citation type="journal article" date="2020" name="Stud. Mycol.">
        <title>101 Dothideomycetes genomes: a test case for predicting lifestyles and emergence of pathogens.</title>
        <authorList>
            <person name="Haridas S."/>
            <person name="Albert R."/>
            <person name="Binder M."/>
            <person name="Bloem J."/>
            <person name="Labutti K."/>
            <person name="Salamov A."/>
            <person name="Andreopoulos B."/>
            <person name="Baker S."/>
            <person name="Barry K."/>
            <person name="Bills G."/>
            <person name="Bluhm B."/>
            <person name="Cannon C."/>
            <person name="Castanera R."/>
            <person name="Culley D."/>
            <person name="Daum C."/>
            <person name="Ezra D."/>
            <person name="Gonzalez J."/>
            <person name="Henrissat B."/>
            <person name="Kuo A."/>
            <person name="Liang C."/>
            <person name="Lipzen A."/>
            <person name="Lutzoni F."/>
            <person name="Magnuson J."/>
            <person name="Mondo S."/>
            <person name="Nolan M."/>
            <person name="Ohm R."/>
            <person name="Pangilinan J."/>
            <person name="Park H.-J."/>
            <person name="Ramirez L."/>
            <person name="Alfaro M."/>
            <person name="Sun H."/>
            <person name="Tritt A."/>
            <person name="Yoshinaga Y."/>
            <person name="Zwiers L.-H."/>
            <person name="Turgeon B."/>
            <person name="Goodwin S."/>
            <person name="Spatafora J."/>
            <person name="Crous P."/>
            <person name="Grigoriev I."/>
        </authorList>
    </citation>
    <scope>NUCLEOTIDE SEQUENCE</scope>
    <source>
        <strain evidence="10">CBS 125425</strain>
    </source>
</reference>
<evidence type="ECO:0000256" key="8">
    <source>
        <dbReference type="RuleBase" id="RU361215"/>
    </source>
</evidence>
<proteinExistence type="inferred from homology"/>
<dbReference type="FunFam" id="3.40.532.10:FF:000006">
    <property type="entry name" value="Ubiquitin carboxyl-terminal hydrolase"/>
    <property type="match status" value="1"/>
</dbReference>
<dbReference type="GO" id="GO:0004843">
    <property type="term" value="F:cysteine-type deubiquitinase activity"/>
    <property type="evidence" value="ECO:0007669"/>
    <property type="project" value="UniProtKB-UniRule"/>
</dbReference>
<keyword evidence="5 7" id="KW-0378">Hydrolase</keyword>
<comment type="caution">
    <text evidence="10">The sequence shown here is derived from an EMBL/GenBank/DDBJ whole genome shotgun (WGS) entry which is preliminary data.</text>
</comment>
<organism evidence="10 11">
    <name type="scientific">Polyplosphaeria fusca</name>
    <dbReference type="NCBI Taxonomy" id="682080"/>
    <lineage>
        <taxon>Eukaryota</taxon>
        <taxon>Fungi</taxon>
        <taxon>Dikarya</taxon>
        <taxon>Ascomycota</taxon>
        <taxon>Pezizomycotina</taxon>
        <taxon>Dothideomycetes</taxon>
        <taxon>Pleosporomycetidae</taxon>
        <taxon>Pleosporales</taxon>
        <taxon>Tetraplosphaeriaceae</taxon>
        <taxon>Polyplosphaeria</taxon>
    </lineage>
</organism>
<sequence length="243" mass="26849">MASPKETYRKHFIPLESNPDVFTELVHKLGVSPTLAFHDVYSLDDADLLAIVPRPVYALVLVFPTTDSYKKRVAAADDGSSHGSPVVFFEQTINNACGLYALLHAICNGKARTFIKTESWAARLLKQCEPLDIDQRSRALEDSEELESTYASVARKGDTRAPDNPEDDVDFHYNAFVKSHQNGHLFLLDGARKKPVDLGAYPADEDVLAENCLKVIRRMVAEASDDPRSVNFSLMALAPALDG</sequence>
<feature type="site" description="Transition state stabilizer" evidence="7">
    <location>
        <position position="91"/>
    </location>
</feature>
<protein>
    <recommendedName>
        <fullName evidence="8">Ubiquitin carboxyl-terminal hydrolase</fullName>
        <ecNumber evidence="8">3.4.19.12</ecNumber>
    </recommendedName>
</protein>
<evidence type="ECO:0000313" key="10">
    <source>
        <dbReference type="EMBL" id="KAF2731919.1"/>
    </source>
</evidence>
<dbReference type="OrthoDB" id="427186at2759"/>
<dbReference type="GO" id="GO:0006511">
    <property type="term" value="P:ubiquitin-dependent protein catabolic process"/>
    <property type="evidence" value="ECO:0007669"/>
    <property type="project" value="UniProtKB-UniRule"/>
</dbReference>
<evidence type="ECO:0000259" key="9">
    <source>
        <dbReference type="PROSITE" id="PS52048"/>
    </source>
</evidence>
<dbReference type="PRINTS" id="PR00707">
    <property type="entry name" value="UBCTHYDRLASE"/>
</dbReference>
<name>A0A9P4QSL0_9PLEO</name>
<dbReference type="AlphaFoldDB" id="A0A9P4QSL0"/>
<keyword evidence="4 7" id="KW-0833">Ubl conjugation pathway</keyword>
<dbReference type="EC" id="3.4.19.12" evidence="8"/>
<evidence type="ECO:0000256" key="6">
    <source>
        <dbReference type="ARBA" id="ARBA00022807"/>
    </source>
</evidence>
<dbReference type="Pfam" id="PF01088">
    <property type="entry name" value="Peptidase_C12"/>
    <property type="match status" value="1"/>
</dbReference>
<dbReference type="Gene3D" id="3.40.532.10">
    <property type="entry name" value="Peptidase C12, ubiquitin carboxyl-terminal hydrolase"/>
    <property type="match status" value="1"/>
</dbReference>
<keyword evidence="3 7" id="KW-0645">Protease</keyword>
<dbReference type="PANTHER" id="PTHR10589:SF17">
    <property type="entry name" value="UBIQUITIN CARBOXYL-TERMINAL HYDROLASE"/>
    <property type="match status" value="1"/>
</dbReference>
<keyword evidence="11" id="KW-1185">Reference proteome</keyword>
<comment type="similarity">
    <text evidence="2 7 8">Belongs to the peptidase C12 family.</text>
</comment>
<evidence type="ECO:0000256" key="7">
    <source>
        <dbReference type="PROSITE-ProRule" id="PRU01393"/>
    </source>
</evidence>
<evidence type="ECO:0000256" key="5">
    <source>
        <dbReference type="ARBA" id="ARBA00022801"/>
    </source>
</evidence>
<evidence type="ECO:0000256" key="1">
    <source>
        <dbReference type="ARBA" id="ARBA00000707"/>
    </source>
</evidence>
<dbReference type="InterPro" id="IPR038765">
    <property type="entry name" value="Papain-like_cys_pep_sf"/>
</dbReference>
<evidence type="ECO:0000256" key="3">
    <source>
        <dbReference type="ARBA" id="ARBA00022670"/>
    </source>
</evidence>
<feature type="active site" description="Nucleophile" evidence="7">
    <location>
        <position position="97"/>
    </location>
</feature>
<gene>
    <name evidence="10" type="ORF">EJ04DRAFT_358014</name>
</gene>
<evidence type="ECO:0000256" key="2">
    <source>
        <dbReference type="ARBA" id="ARBA00009326"/>
    </source>
</evidence>
<dbReference type="InterPro" id="IPR001578">
    <property type="entry name" value="Peptidase_C12_UCH"/>
</dbReference>
<dbReference type="InterPro" id="IPR036959">
    <property type="entry name" value="Peptidase_C12_UCH_sf"/>
</dbReference>
<accession>A0A9P4QSL0</accession>
<dbReference type="CDD" id="cd09616">
    <property type="entry name" value="Peptidase_C12_UCH_L1_L3"/>
    <property type="match status" value="1"/>
</dbReference>
<dbReference type="SUPFAM" id="SSF54001">
    <property type="entry name" value="Cysteine proteinases"/>
    <property type="match status" value="1"/>
</dbReference>
<dbReference type="PANTHER" id="PTHR10589">
    <property type="entry name" value="UBIQUITIN CARBOXYL-TERMINAL HYDROLASE"/>
    <property type="match status" value="1"/>
</dbReference>
<feature type="site" description="Important for enzyme activity" evidence="7">
    <location>
        <position position="189"/>
    </location>
</feature>
<dbReference type="EMBL" id="ML996186">
    <property type="protein sequence ID" value="KAF2731919.1"/>
    <property type="molecule type" value="Genomic_DNA"/>
</dbReference>
<feature type="active site" description="Proton donor" evidence="7">
    <location>
        <position position="172"/>
    </location>
</feature>
<dbReference type="GO" id="GO:0016579">
    <property type="term" value="P:protein deubiquitination"/>
    <property type="evidence" value="ECO:0007669"/>
    <property type="project" value="TreeGrafter"/>
</dbReference>